<feature type="transmembrane region" description="Helical" evidence="8">
    <location>
        <begin position="120"/>
        <end position="142"/>
    </location>
</feature>
<evidence type="ECO:0000256" key="2">
    <source>
        <dbReference type="ARBA" id="ARBA00022427"/>
    </source>
</evidence>
<dbReference type="Pfam" id="PF00822">
    <property type="entry name" value="PMP22_Claudin"/>
    <property type="match status" value="1"/>
</dbReference>
<name>A0A3B3RVP3_9TELE</name>
<evidence type="ECO:0000256" key="7">
    <source>
        <dbReference type="ARBA" id="ARBA00023136"/>
    </source>
</evidence>
<sequence>MKYRTAVTYMEIGCFVVCLLGWALVCSTLPTEYWNISTLDQGVLTTANFFSNLWKDCVSDSTGVSDCKEFPSLLALELNIHMCRALVIMAIILSFFGAVLSLVGMKCTKIGGSDVANARVTFAAGINYMVAGFCAMIAYSWYGNKIRKEFVNPNFKAAKFELGAALFVGWGGSSLLIIGGFILSFFAKKEGLRCRSTLQPEPTPCTPARTRRTTIISLAFKEASEGRKTRATMTPSRAPTDTYV</sequence>
<dbReference type="GO" id="GO:0005923">
    <property type="term" value="C:bicellular tight junction"/>
    <property type="evidence" value="ECO:0007669"/>
    <property type="project" value="UniProtKB-SubCell"/>
</dbReference>
<dbReference type="InterPro" id="IPR004031">
    <property type="entry name" value="PMP22/EMP/MP20/Claudin"/>
</dbReference>
<dbReference type="Gene3D" id="1.20.140.150">
    <property type="match status" value="1"/>
</dbReference>
<dbReference type="Ensembl" id="ENSPKIT00000002454.1">
    <property type="protein sequence ID" value="ENSPKIP00000021811.1"/>
    <property type="gene ID" value="ENSPKIG00000006066.1"/>
</dbReference>
<keyword evidence="6 8" id="KW-1133">Transmembrane helix</keyword>
<keyword evidence="4 8" id="KW-0812">Transmembrane</keyword>
<dbReference type="PANTHER" id="PTHR12002">
    <property type="entry name" value="CLAUDIN"/>
    <property type="match status" value="1"/>
</dbReference>
<evidence type="ECO:0000256" key="4">
    <source>
        <dbReference type="ARBA" id="ARBA00022692"/>
    </source>
</evidence>
<dbReference type="InterPro" id="IPR006187">
    <property type="entry name" value="Claudin"/>
</dbReference>
<keyword evidence="2 8" id="KW-0796">Tight junction</keyword>
<keyword evidence="10" id="KW-1185">Reference proteome</keyword>
<organism evidence="9 10">
    <name type="scientific">Paramormyrops kingsleyae</name>
    <dbReference type="NCBI Taxonomy" id="1676925"/>
    <lineage>
        <taxon>Eukaryota</taxon>
        <taxon>Metazoa</taxon>
        <taxon>Chordata</taxon>
        <taxon>Craniata</taxon>
        <taxon>Vertebrata</taxon>
        <taxon>Euteleostomi</taxon>
        <taxon>Actinopterygii</taxon>
        <taxon>Neopterygii</taxon>
        <taxon>Teleostei</taxon>
        <taxon>Osteoglossocephala</taxon>
        <taxon>Osteoglossomorpha</taxon>
        <taxon>Osteoglossiformes</taxon>
        <taxon>Mormyridae</taxon>
        <taxon>Paramormyrops</taxon>
    </lineage>
</organism>
<evidence type="ECO:0000256" key="8">
    <source>
        <dbReference type="RuleBase" id="RU060637"/>
    </source>
</evidence>
<dbReference type="InterPro" id="IPR017974">
    <property type="entry name" value="Claudin_CS"/>
</dbReference>
<comment type="function">
    <text evidence="8">Claudins function as major constituents of the tight junction complexes that regulate the permeability of epithelia.</text>
</comment>
<evidence type="ECO:0000256" key="3">
    <source>
        <dbReference type="ARBA" id="ARBA00022475"/>
    </source>
</evidence>
<comment type="similarity">
    <text evidence="1 8">Belongs to the claudin family.</text>
</comment>
<reference evidence="9" key="2">
    <citation type="submission" date="2025-09" db="UniProtKB">
        <authorList>
            <consortium name="Ensembl"/>
        </authorList>
    </citation>
    <scope>IDENTIFICATION</scope>
</reference>
<dbReference type="PRINTS" id="PR01077">
    <property type="entry name" value="CLAUDIN"/>
</dbReference>
<feature type="transmembrane region" description="Helical" evidence="8">
    <location>
        <begin position="85"/>
        <end position="108"/>
    </location>
</feature>
<dbReference type="STRING" id="1676925.ENSPKIP00000021811"/>
<evidence type="ECO:0000256" key="1">
    <source>
        <dbReference type="ARBA" id="ARBA00008295"/>
    </source>
</evidence>
<dbReference type="GO" id="GO:0005198">
    <property type="term" value="F:structural molecule activity"/>
    <property type="evidence" value="ECO:0007669"/>
    <property type="project" value="InterPro"/>
</dbReference>
<evidence type="ECO:0000256" key="6">
    <source>
        <dbReference type="ARBA" id="ARBA00022989"/>
    </source>
</evidence>
<keyword evidence="3 8" id="KW-1003">Cell membrane</keyword>
<keyword evidence="5 8" id="KW-0965">Cell junction</keyword>
<dbReference type="AlphaFoldDB" id="A0A3B3RVP3"/>
<evidence type="ECO:0000256" key="5">
    <source>
        <dbReference type="ARBA" id="ARBA00022949"/>
    </source>
</evidence>
<dbReference type="GeneTree" id="ENSGT00940000155232"/>
<evidence type="ECO:0000313" key="9">
    <source>
        <dbReference type="Ensembl" id="ENSPKIP00000021811.1"/>
    </source>
</evidence>
<dbReference type="GO" id="GO:0005886">
    <property type="term" value="C:plasma membrane"/>
    <property type="evidence" value="ECO:0007669"/>
    <property type="project" value="UniProtKB-SubCell"/>
</dbReference>
<protein>
    <recommendedName>
        <fullName evidence="8">Claudin</fullName>
    </recommendedName>
</protein>
<accession>A0A3B3RVP3</accession>
<proteinExistence type="inferred from homology"/>
<evidence type="ECO:0000313" key="10">
    <source>
        <dbReference type="Proteomes" id="UP000261540"/>
    </source>
</evidence>
<comment type="subcellular location">
    <subcellularLocation>
        <location evidence="8">Cell junction</location>
        <location evidence="8">Tight junction</location>
    </subcellularLocation>
    <subcellularLocation>
        <location evidence="8">Cell membrane</location>
        <topology evidence="8">Multi-pass membrane protein</topology>
    </subcellularLocation>
</comment>
<reference evidence="9" key="1">
    <citation type="submission" date="2025-08" db="UniProtKB">
        <authorList>
            <consortium name="Ensembl"/>
        </authorList>
    </citation>
    <scope>IDENTIFICATION</scope>
</reference>
<dbReference type="OrthoDB" id="9936647at2759"/>
<feature type="transmembrane region" description="Helical" evidence="8">
    <location>
        <begin position="12"/>
        <end position="30"/>
    </location>
</feature>
<dbReference type="PROSITE" id="PS01346">
    <property type="entry name" value="CLAUDIN"/>
    <property type="match status" value="1"/>
</dbReference>
<feature type="transmembrane region" description="Helical" evidence="8">
    <location>
        <begin position="162"/>
        <end position="186"/>
    </location>
</feature>
<dbReference type="Proteomes" id="UP000261540">
    <property type="component" value="Unplaced"/>
</dbReference>
<keyword evidence="7 8" id="KW-0472">Membrane</keyword>